<evidence type="ECO:0000259" key="3">
    <source>
        <dbReference type="Pfam" id="PF00288"/>
    </source>
</evidence>
<organism evidence="5 6">
    <name type="scientific">Kocuria tytonicola</name>
    <dbReference type="NCBI Taxonomy" id="2055946"/>
    <lineage>
        <taxon>Bacteria</taxon>
        <taxon>Bacillati</taxon>
        <taxon>Actinomycetota</taxon>
        <taxon>Actinomycetes</taxon>
        <taxon>Micrococcales</taxon>
        <taxon>Micrococcaceae</taxon>
        <taxon>Kocuria</taxon>
    </lineage>
</organism>
<keyword evidence="2" id="KW-0418">Kinase</keyword>
<feature type="domain" description="GHMP kinase C-terminal" evidence="4">
    <location>
        <begin position="188"/>
        <end position="256"/>
    </location>
</feature>
<dbReference type="Pfam" id="PF08544">
    <property type="entry name" value="GHMP_kinases_C"/>
    <property type="match status" value="1"/>
</dbReference>
<dbReference type="SUPFAM" id="SSF54211">
    <property type="entry name" value="Ribosomal protein S5 domain 2-like"/>
    <property type="match status" value="1"/>
</dbReference>
<dbReference type="Pfam" id="PF00288">
    <property type="entry name" value="GHMP_kinases_N"/>
    <property type="match status" value="1"/>
</dbReference>
<dbReference type="InterPro" id="IPR006204">
    <property type="entry name" value="GHMP_kinase_N_dom"/>
</dbReference>
<evidence type="ECO:0000259" key="4">
    <source>
        <dbReference type="Pfam" id="PF08544"/>
    </source>
</evidence>
<keyword evidence="6" id="KW-1185">Reference proteome</keyword>
<dbReference type="InterPro" id="IPR013750">
    <property type="entry name" value="GHMP_kinase_C_dom"/>
</dbReference>
<sequence>MQGSFAWGTRSVPALVTVPLPPLQSRVEFVPSSRPGVRAGHGTEKARRAAQLTLRLCRERGLPRPAGGQLRVESAIPSGCGMGSSTADVIATIRAVGHCCSLRLTRGEVSELARRAETASDPLAFGCEPVLFAQRHARVLRHWPRAFPPVHLVGCRLPGGPVETLALDAQGYTPHERRECLRILHLLERCVGDGDARALGEAATRSALLNQTRLPKPALPELLAVSRETGGVGVQVAHSGTVCAVLLDARRPGAAHRAREARTALDSLGLERTVDMIWGGP</sequence>
<dbReference type="Proteomes" id="UP000277871">
    <property type="component" value="Unassembled WGS sequence"/>
</dbReference>
<feature type="domain" description="GHMP kinase N-terminal" evidence="3">
    <location>
        <begin position="54"/>
        <end position="118"/>
    </location>
</feature>
<gene>
    <name evidence="5" type="ORF">EAE32_09400</name>
</gene>
<evidence type="ECO:0008006" key="7">
    <source>
        <dbReference type="Google" id="ProtNLM"/>
    </source>
</evidence>
<dbReference type="Gene3D" id="3.30.230.10">
    <property type="match status" value="1"/>
</dbReference>
<evidence type="ECO:0000256" key="1">
    <source>
        <dbReference type="ARBA" id="ARBA00022679"/>
    </source>
</evidence>
<protein>
    <recommendedName>
        <fullName evidence="7">GHMP kinase</fullName>
    </recommendedName>
</protein>
<reference evidence="5 6" key="1">
    <citation type="submission" date="2018-10" db="EMBL/GenBank/DDBJ databases">
        <title>Kocuria tytonicola, new bacteria from the preen glands of American barn owls (Tyto furcata).</title>
        <authorList>
            <person name="Braun M.S."/>
            <person name="Wang E."/>
            <person name="Zimmermann S."/>
            <person name="Boutin S."/>
            <person name="Wagner H."/>
            <person name="Wink M."/>
        </authorList>
    </citation>
    <scope>NUCLEOTIDE SEQUENCE [LARGE SCALE GENOMIC DNA]</scope>
    <source>
        <strain evidence="5 6">473</strain>
    </source>
</reference>
<dbReference type="GO" id="GO:0005524">
    <property type="term" value="F:ATP binding"/>
    <property type="evidence" value="ECO:0007669"/>
    <property type="project" value="InterPro"/>
</dbReference>
<evidence type="ECO:0000313" key="6">
    <source>
        <dbReference type="Proteomes" id="UP000277871"/>
    </source>
</evidence>
<dbReference type="InterPro" id="IPR020568">
    <property type="entry name" value="Ribosomal_Su5_D2-typ_SF"/>
</dbReference>
<name>A0A3L9L123_9MICC</name>
<dbReference type="AlphaFoldDB" id="A0A3L9L123"/>
<comment type="caution">
    <text evidence="5">The sequence shown here is derived from an EMBL/GenBank/DDBJ whole genome shotgun (WGS) entry which is preliminary data.</text>
</comment>
<proteinExistence type="predicted"/>
<evidence type="ECO:0000313" key="5">
    <source>
        <dbReference type="EMBL" id="RLY92345.1"/>
    </source>
</evidence>
<keyword evidence="1" id="KW-0808">Transferase</keyword>
<dbReference type="GO" id="GO:0016301">
    <property type="term" value="F:kinase activity"/>
    <property type="evidence" value="ECO:0007669"/>
    <property type="project" value="UniProtKB-KW"/>
</dbReference>
<dbReference type="InterPro" id="IPR014721">
    <property type="entry name" value="Ribsml_uS5_D2-typ_fold_subgr"/>
</dbReference>
<accession>A0A3L9L123</accession>
<dbReference type="RefSeq" id="WP_121864982.1">
    <property type="nucleotide sequence ID" value="NZ_RDEX01000002.1"/>
</dbReference>
<dbReference type="EMBL" id="RDEX01000002">
    <property type="protein sequence ID" value="RLY92345.1"/>
    <property type="molecule type" value="Genomic_DNA"/>
</dbReference>
<evidence type="ECO:0000256" key="2">
    <source>
        <dbReference type="ARBA" id="ARBA00022777"/>
    </source>
</evidence>